<reference evidence="1 2" key="1">
    <citation type="submission" date="2024-06" db="EMBL/GenBank/DDBJ databases">
        <title>The Natural Products Discovery Center: Release of the First 8490 Sequenced Strains for Exploring Actinobacteria Biosynthetic Diversity.</title>
        <authorList>
            <person name="Kalkreuter E."/>
            <person name="Kautsar S.A."/>
            <person name="Yang D."/>
            <person name="Bader C.D."/>
            <person name="Teijaro C.N."/>
            <person name="Fluegel L."/>
            <person name="Davis C.M."/>
            <person name="Simpson J.R."/>
            <person name="Lauterbach L."/>
            <person name="Steele A.D."/>
            <person name="Gui C."/>
            <person name="Meng S."/>
            <person name="Li G."/>
            <person name="Viehrig K."/>
            <person name="Ye F."/>
            <person name="Su P."/>
            <person name="Kiefer A.F."/>
            <person name="Nichols A."/>
            <person name="Cepeda A.J."/>
            <person name="Yan W."/>
            <person name="Fan B."/>
            <person name="Jiang Y."/>
            <person name="Adhikari A."/>
            <person name="Zheng C.-J."/>
            <person name="Schuster L."/>
            <person name="Cowan T.M."/>
            <person name="Smanski M.J."/>
            <person name="Chevrette M.G."/>
            <person name="De Carvalho L.P.S."/>
            <person name="Shen B."/>
        </authorList>
    </citation>
    <scope>NUCLEOTIDE SEQUENCE [LARGE SCALE GENOMIC DNA]</scope>
    <source>
        <strain evidence="1 2">NPDC045705</strain>
    </source>
</reference>
<proteinExistence type="predicted"/>
<evidence type="ECO:0000313" key="1">
    <source>
        <dbReference type="EMBL" id="MEU7295967.1"/>
    </source>
</evidence>
<sequence length="437" mass="47429">MSTRRTTQIFCASTLYGAVTIAAALDSGCFGTADRRILLVTNNAAVPETTPPLDEAEGFDRLRGRFDSVLSWNETISPLHPGGWTPRPSDLPLLQRHLRKLWDLGDDRVELALESPQVTPALAIAQLLPDAPITVYADGLMSYGPTRNKIDPLIGGRVGRLLHLDLVPGLAPLLLAEFGAVAETVPTEAFTKVVEELTGPVAAGDGPALLLGQYLAALNLLTAAEEEELHLRMVRGAIALGHRRLVFKPHPTAPDAWSRTLVREAADLGAELTVEDRPVLAEVLYGELRPALVVGCFSTALLTARTFYGLPVARVGTGTLLERLTPFQNSNRIPLTVVDAVVPPLEDGEAAAAEIGTAQLNDLVAAVGFAMQPKIRPELREPAVRHLSGPLAERTRHHFTRRRLTVLNLPGGIPLPRHPQVRRLARRALRLRRALKR</sequence>
<accession>A0ABV3D0H4</accession>
<dbReference type="InterPro" id="IPR010866">
    <property type="entry name" value="A-2_8-polyST"/>
</dbReference>
<organism evidence="1 2">
    <name type="scientific">Streptomyces exfoliatus</name>
    <name type="common">Streptomyces hydrogenans</name>
    <dbReference type="NCBI Taxonomy" id="1905"/>
    <lineage>
        <taxon>Bacteria</taxon>
        <taxon>Bacillati</taxon>
        <taxon>Actinomycetota</taxon>
        <taxon>Actinomycetes</taxon>
        <taxon>Kitasatosporales</taxon>
        <taxon>Streptomycetaceae</taxon>
        <taxon>Streptomyces</taxon>
    </lineage>
</organism>
<dbReference type="EMBL" id="JBEZAM010000034">
    <property type="protein sequence ID" value="MEU7295967.1"/>
    <property type="molecule type" value="Genomic_DNA"/>
</dbReference>
<comment type="caution">
    <text evidence="1">The sequence shown here is derived from an EMBL/GenBank/DDBJ whole genome shotgun (WGS) entry which is preliminary data.</text>
</comment>
<dbReference type="Pfam" id="PF07388">
    <property type="entry name" value="A-2_8-polyST"/>
    <property type="match status" value="1"/>
</dbReference>
<keyword evidence="2" id="KW-1185">Reference proteome</keyword>
<name>A0ABV3D0H4_STREX</name>
<evidence type="ECO:0000313" key="2">
    <source>
        <dbReference type="Proteomes" id="UP001551210"/>
    </source>
</evidence>
<protein>
    <submittedName>
        <fullName evidence="1">Polysialyltransferase family glycosyltransferase</fullName>
    </submittedName>
</protein>
<dbReference type="RefSeq" id="WP_359211205.1">
    <property type="nucleotide sequence ID" value="NZ_JBEZAM010000034.1"/>
</dbReference>
<dbReference type="Proteomes" id="UP001551210">
    <property type="component" value="Unassembled WGS sequence"/>
</dbReference>
<gene>
    <name evidence="1" type="ORF">AB0A76_22575</name>
</gene>